<dbReference type="PANTHER" id="PTHR12991">
    <property type="entry name" value="NITROGEN PERMEASE REGULATOR 2/TUMOR SUPPRESSOR CANDIDATE 4"/>
    <property type="match status" value="1"/>
</dbReference>
<dbReference type="GO" id="GO:0034198">
    <property type="term" value="P:cellular response to amino acid starvation"/>
    <property type="evidence" value="ECO:0007669"/>
    <property type="project" value="TreeGrafter"/>
</dbReference>
<dbReference type="GO" id="GO:1904262">
    <property type="term" value="P:negative regulation of TORC1 signaling"/>
    <property type="evidence" value="ECO:0007669"/>
    <property type="project" value="TreeGrafter"/>
</dbReference>
<organism evidence="3 4">
    <name type="scientific">Nothoprocta perdicaria</name>
    <name type="common">Chilean tinamou</name>
    <name type="synonym">Crypturus perdicarius</name>
    <dbReference type="NCBI Taxonomy" id="30464"/>
    <lineage>
        <taxon>Eukaryota</taxon>
        <taxon>Metazoa</taxon>
        <taxon>Chordata</taxon>
        <taxon>Craniata</taxon>
        <taxon>Vertebrata</taxon>
        <taxon>Euteleostomi</taxon>
        <taxon>Archelosauria</taxon>
        <taxon>Archosauria</taxon>
        <taxon>Dinosauria</taxon>
        <taxon>Saurischia</taxon>
        <taxon>Theropoda</taxon>
        <taxon>Coelurosauria</taxon>
        <taxon>Aves</taxon>
        <taxon>Palaeognathae</taxon>
        <taxon>Tinamiformes</taxon>
        <taxon>Tinamidae</taxon>
        <taxon>Nothoprocta</taxon>
    </lineage>
</organism>
<evidence type="ECO:0000313" key="3">
    <source>
        <dbReference type="Ensembl" id="ENSNPEP00000004213.1"/>
    </source>
</evidence>
<protein>
    <recommendedName>
        <fullName evidence="5">NPRL2</fullName>
    </recommendedName>
</protein>
<evidence type="ECO:0000313" key="4">
    <source>
        <dbReference type="Proteomes" id="UP000694420"/>
    </source>
</evidence>
<feature type="compositionally biased region" description="Basic and acidic residues" evidence="2">
    <location>
        <begin position="138"/>
        <end position="157"/>
    </location>
</feature>
<evidence type="ECO:0008006" key="5">
    <source>
        <dbReference type="Google" id="ProtNLM"/>
    </source>
</evidence>
<comment type="similarity">
    <text evidence="1">Belongs to the NPR2 family.</text>
</comment>
<dbReference type="PANTHER" id="PTHR12991:SF10">
    <property type="entry name" value="GATOR COMPLEX PROTEIN NPRL2"/>
    <property type="match status" value="1"/>
</dbReference>
<evidence type="ECO:0000256" key="1">
    <source>
        <dbReference type="ARBA" id="ARBA00008433"/>
    </source>
</evidence>
<proteinExistence type="inferred from homology"/>
<dbReference type="GO" id="GO:0010508">
    <property type="term" value="P:positive regulation of autophagy"/>
    <property type="evidence" value="ECO:0007669"/>
    <property type="project" value="TreeGrafter"/>
</dbReference>
<dbReference type="GO" id="GO:0005096">
    <property type="term" value="F:GTPase activator activity"/>
    <property type="evidence" value="ECO:0007669"/>
    <property type="project" value="TreeGrafter"/>
</dbReference>
<accession>A0A8C6YSF5</accession>
<keyword evidence="4" id="KW-1185">Reference proteome</keyword>
<name>A0A8C6YSF5_NOTPE</name>
<reference evidence="3" key="2">
    <citation type="submission" date="2025-09" db="UniProtKB">
        <authorList>
            <consortium name="Ensembl"/>
        </authorList>
    </citation>
    <scope>IDENTIFICATION</scope>
</reference>
<dbReference type="Ensembl" id="ENSNPET00000004311.1">
    <property type="protein sequence ID" value="ENSNPEP00000004213.1"/>
    <property type="gene ID" value="ENSNPEG00000003226.1"/>
</dbReference>
<dbReference type="Proteomes" id="UP000694420">
    <property type="component" value="Unplaced"/>
</dbReference>
<feature type="compositionally biased region" description="Pro residues" evidence="2">
    <location>
        <begin position="114"/>
        <end position="134"/>
    </location>
</feature>
<dbReference type="GO" id="GO:0005774">
    <property type="term" value="C:vacuolar membrane"/>
    <property type="evidence" value="ECO:0007669"/>
    <property type="project" value="TreeGrafter"/>
</dbReference>
<dbReference type="InterPro" id="IPR009348">
    <property type="entry name" value="NPR2-like"/>
</dbReference>
<feature type="region of interest" description="Disordered" evidence="2">
    <location>
        <begin position="91"/>
        <end position="196"/>
    </location>
</feature>
<sequence length="196" mass="21515">MGGRIECVFFSEFHPTLGPKITYQVPEDFISRELFDTIQVYVITKPELQNKLITDRHGEEAHRLPGVHRAQEVQPQRAALQPGLRVRRARQGLRPRAHRQEAGRVPHHARGIPAPGPTRRPVAPGPPPTPPLPPAAGERLHLQRGEQAEAGAHHEHPAGGAQRQGQVHAAHRYGSVGRWGAGRPRRAALSASSPGR</sequence>
<dbReference type="Pfam" id="PF06218">
    <property type="entry name" value="NPR2"/>
    <property type="match status" value="1"/>
</dbReference>
<evidence type="ECO:0000256" key="2">
    <source>
        <dbReference type="SAM" id="MobiDB-lite"/>
    </source>
</evidence>
<reference evidence="3" key="1">
    <citation type="submission" date="2025-08" db="UniProtKB">
        <authorList>
            <consortium name="Ensembl"/>
        </authorList>
    </citation>
    <scope>IDENTIFICATION</scope>
</reference>
<dbReference type="GO" id="GO:1990130">
    <property type="term" value="C:GATOR1 complex"/>
    <property type="evidence" value="ECO:0007669"/>
    <property type="project" value="TreeGrafter"/>
</dbReference>
<dbReference type="AlphaFoldDB" id="A0A8C6YSF5"/>